<comment type="similarity">
    <text evidence="2 4">Belongs to the Mediator complex subunit 20 family.</text>
</comment>
<dbReference type="AlphaFoldDB" id="A0AAV5QHX7"/>
<organism evidence="5 6">
    <name type="scientific">Saccharomycopsis crataegensis</name>
    <dbReference type="NCBI Taxonomy" id="43959"/>
    <lineage>
        <taxon>Eukaryota</taxon>
        <taxon>Fungi</taxon>
        <taxon>Dikarya</taxon>
        <taxon>Ascomycota</taxon>
        <taxon>Saccharomycotina</taxon>
        <taxon>Saccharomycetes</taxon>
        <taxon>Saccharomycopsidaceae</taxon>
        <taxon>Saccharomycopsis</taxon>
    </lineage>
</organism>
<dbReference type="EMBL" id="BTFZ01000002">
    <property type="protein sequence ID" value="GMM34249.1"/>
    <property type="molecule type" value="Genomic_DNA"/>
</dbReference>
<proteinExistence type="inferred from homology"/>
<dbReference type="Pfam" id="PF08612">
    <property type="entry name" value="Med20"/>
    <property type="match status" value="1"/>
</dbReference>
<evidence type="ECO:0000313" key="5">
    <source>
        <dbReference type="EMBL" id="GMM34249.1"/>
    </source>
</evidence>
<dbReference type="GO" id="GO:0006357">
    <property type="term" value="P:regulation of transcription by RNA polymerase II"/>
    <property type="evidence" value="ECO:0007669"/>
    <property type="project" value="InterPro"/>
</dbReference>
<keyword evidence="4" id="KW-0010">Activator</keyword>
<evidence type="ECO:0000256" key="2">
    <source>
        <dbReference type="ARBA" id="ARBA00010743"/>
    </source>
</evidence>
<sequence>MTTAVLFVQNTSVSSIASFNDKISNEIPKILDPWSFELKIYRTNAIVGKLLAGMNQQNTTQAKELISRVMYTLNLSYTPKQTISIVNNEVTIFNTDRSKGDELLDHGCSTGFYDPIDSIIQNKLNALWQPLQGLKGEGGNSYEVTLDEEDVFIIRTANCFLHGGFKGFLVEMTYEKGGEDGEEKIKSLIKKLNFPNGKLSFDKLGDGKENKFFGDLAFQYTQALQI</sequence>
<evidence type="ECO:0000256" key="1">
    <source>
        <dbReference type="ARBA" id="ARBA00004123"/>
    </source>
</evidence>
<dbReference type="Proteomes" id="UP001360560">
    <property type="component" value="Unassembled WGS sequence"/>
</dbReference>
<keyword evidence="6" id="KW-1185">Reference proteome</keyword>
<dbReference type="InterPro" id="IPR013921">
    <property type="entry name" value="Mediator_Med20"/>
</dbReference>
<keyword evidence="4" id="KW-0804">Transcription</keyword>
<keyword evidence="4" id="KW-0805">Transcription regulation</keyword>
<evidence type="ECO:0000256" key="4">
    <source>
        <dbReference type="RuleBase" id="RU364152"/>
    </source>
</evidence>
<comment type="function">
    <text evidence="4">Component of the Mediator complex, a coactivator involved in the regulated transcription of nearly all RNA polymerase II-dependent genes. Mediator functions as a bridge to convey information from gene-specific regulatory proteins to the basal RNA polymerase II transcription machinery. Mediator is recruited to promoters by direct interactions with regulatory proteins and serves as a scaffold for the assembly of a functional preinitiation complex with RNA polymerase II and the general transcription factors.</text>
</comment>
<keyword evidence="3 4" id="KW-0539">Nucleus</keyword>
<evidence type="ECO:0000256" key="3">
    <source>
        <dbReference type="ARBA" id="ARBA00023242"/>
    </source>
</evidence>
<comment type="subunit">
    <text evidence="4">Component of the Mediator complex.</text>
</comment>
<dbReference type="Gene3D" id="3.30.310.180">
    <property type="match status" value="1"/>
</dbReference>
<name>A0AAV5QHX7_9ASCO</name>
<evidence type="ECO:0000313" key="6">
    <source>
        <dbReference type="Proteomes" id="UP001360560"/>
    </source>
</evidence>
<dbReference type="GO" id="GO:0003712">
    <property type="term" value="F:transcription coregulator activity"/>
    <property type="evidence" value="ECO:0007669"/>
    <property type="project" value="InterPro"/>
</dbReference>
<comment type="subcellular location">
    <subcellularLocation>
        <location evidence="1 4">Nucleus</location>
    </subcellularLocation>
</comment>
<accession>A0AAV5QHX7</accession>
<comment type="caution">
    <text evidence="5">The sequence shown here is derived from an EMBL/GenBank/DDBJ whole genome shotgun (WGS) entry which is preliminary data.</text>
</comment>
<dbReference type="GO" id="GO:0016592">
    <property type="term" value="C:mediator complex"/>
    <property type="evidence" value="ECO:0007669"/>
    <property type="project" value="InterPro"/>
</dbReference>
<gene>
    <name evidence="4" type="primary">MED20</name>
    <name evidence="5" type="ORF">DASC09_015740</name>
</gene>
<protein>
    <recommendedName>
        <fullName evidence="4">Mediator of RNA polymerase II transcription subunit 20</fullName>
    </recommendedName>
    <alternativeName>
        <fullName evidence="4">Mediator complex subunit 20</fullName>
    </alternativeName>
</protein>
<reference evidence="5 6" key="1">
    <citation type="journal article" date="2023" name="Elife">
        <title>Identification of key yeast species and microbe-microbe interactions impacting larval growth of Drosophila in the wild.</title>
        <authorList>
            <person name="Mure A."/>
            <person name="Sugiura Y."/>
            <person name="Maeda R."/>
            <person name="Honda K."/>
            <person name="Sakurai N."/>
            <person name="Takahashi Y."/>
            <person name="Watada M."/>
            <person name="Katoh T."/>
            <person name="Gotoh A."/>
            <person name="Gotoh Y."/>
            <person name="Taniguchi I."/>
            <person name="Nakamura K."/>
            <person name="Hayashi T."/>
            <person name="Katayama T."/>
            <person name="Uemura T."/>
            <person name="Hattori Y."/>
        </authorList>
    </citation>
    <scope>NUCLEOTIDE SEQUENCE [LARGE SCALE GENOMIC DNA]</scope>
    <source>
        <strain evidence="5 6">SC-9</strain>
    </source>
</reference>